<dbReference type="Pfam" id="PF13021">
    <property type="entry name" value="DUF3885"/>
    <property type="match status" value="1"/>
</dbReference>
<organism evidence="3 4">
    <name type="scientific">Paracoccus shanxieyensis</name>
    <dbReference type="NCBI Taxonomy" id="2675752"/>
    <lineage>
        <taxon>Bacteria</taxon>
        <taxon>Pseudomonadati</taxon>
        <taxon>Pseudomonadota</taxon>
        <taxon>Alphaproteobacteria</taxon>
        <taxon>Rhodobacterales</taxon>
        <taxon>Paracoccaceae</taxon>
        <taxon>Paracoccus</taxon>
    </lineage>
</organism>
<name>A0A6L6IZ78_9RHOB</name>
<comment type="caution">
    <text evidence="3">The sequence shown here is derived from an EMBL/GenBank/DDBJ whole genome shotgun (WGS) entry which is preliminary data.</text>
</comment>
<feature type="non-terminal residue" evidence="3">
    <location>
        <position position="1"/>
    </location>
</feature>
<dbReference type="RefSeq" id="WP_155044414.1">
    <property type="nucleotide sequence ID" value="NZ_WMIH01000008.1"/>
</dbReference>
<feature type="region of interest" description="Disordered" evidence="1">
    <location>
        <begin position="1"/>
        <end position="29"/>
    </location>
</feature>
<dbReference type="InterPro" id="IPR024976">
    <property type="entry name" value="DUF3885"/>
</dbReference>
<evidence type="ECO:0000313" key="3">
    <source>
        <dbReference type="EMBL" id="MTH64542.1"/>
    </source>
</evidence>
<dbReference type="AlphaFoldDB" id="A0A6L6IZ78"/>
<evidence type="ECO:0000259" key="2">
    <source>
        <dbReference type="Pfam" id="PF13021"/>
    </source>
</evidence>
<accession>A0A6L6IZ78</accession>
<feature type="domain" description="DUF3885" evidence="2">
    <location>
        <begin position="49"/>
        <end position="93"/>
    </location>
</feature>
<evidence type="ECO:0000256" key="1">
    <source>
        <dbReference type="SAM" id="MobiDB-lite"/>
    </source>
</evidence>
<feature type="compositionally biased region" description="Basic residues" evidence="1">
    <location>
        <begin position="17"/>
        <end position="29"/>
    </location>
</feature>
<dbReference type="EMBL" id="WMII01000008">
    <property type="protein sequence ID" value="MTH64542.1"/>
    <property type="molecule type" value="Genomic_DNA"/>
</dbReference>
<keyword evidence="4" id="KW-1185">Reference proteome</keyword>
<dbReference type="Proteomes" id="UP000478740">
    <property type="component" value="Unassembled WGS sequence"/>
</dbReference>
<evidence type="ECO:0000313" key="4">
    <source>
        <dbReference type="Proteomes" id="UP000478740"/>
    </source>
</evidence>
<gene>
    <name evidence="3" type="ORF">GL284_09690</name>
</gene>
<reference evidence="3 4" key="1">
    <citation type="submission" date="2019-11" db="EMBL/GenBank/DDBJ databases">
        <authorList>
            <person name="Dong K."/>
        </authorList>
    </citation>
    <scope>NUCLEOTIDE SEQUENCE [LARGE SCALE GENOMIC DNA]</scope>
    <source>
        <strain evidence="3 4">DK608</strain>
    </source>
</reference>
<proteinExistence type="predicted"/>
<sequence>KVSQPETCPKIDGDRQRHQRPRAALRRRLRARPPTPCVGTLPLGCLSSNYIIDRSRSVILHIYDDRGMDVAAGHPSALRPLYEKFNCWLLDHDREKMDLIFG</sequence>
<protein>
    <submittedName>
        <fullName evidence="3">DUF3885 domain-containing protein</fullName>
    </submittedName>
</protein>